<dbReference type="PROSITE" id="PS50157">
    <property type="entry name" value="ZINC_FINGER_C2H2_2"/>
    <property type="match status" value="1"/>
</dbReference>
<keyword evidence="1" id="KW-0479">Metal-binding</keyword>
<feature type="region of interest" description="Disordered" evidence="2">
    <location>
        <begin position="364"/>
        <end position="384"/>
    </location>
</feature>
<dbReference type="Proteomes" id="UP000800200">
    <property type="component" value="Unassembled WGS sequence"/>
</dbReference>
<organism evidence="4 5">
    <name type="scientific">Zopfia rhizophila CBS 207.26</name>
    <dbReference type="NCBI Taxonomy" id="1314779"/>
    <lineage>
        <taxon>Eukaryota</taxon>
        <taxon>Fungi</taxon>
        <taxon>Dikarya</taxon>
        <taxon>Ascomycota</taxon>
        <taxon>Pezizomycotina</taxon>
        <taxon>Dothideomycetes</taxon>
        <taxon>Dothideomycetes incertae sedis</taxon>
        <taxon>Zopfiaceae</taxon>
        <taxon>Zopfia</taxon>
    </lineage>
</organism>
<keyword evidence="5" id="KW-1185">Reference proteome</keyword>
<sequence length="399" mass="45379">MDTLSQASPLPIDCDSSSIASSTTRPSGRSANEGCWFCTFCTDHKSFCAKSDWKKHETRHHETGEDWPCPFRNCFRVFDRQADFLKHCQCHHPDLPPPTDIRIRLLPRVVYGCGFDGCKAVLIGWNERCNHVADQHMKKEGMTRSEWKYSNVIHNLLRQDATRNGWKELFSALETKQPRYQITWRPENTRILKQKLECRDMRPDIDVILHTALSLREGRPFNDVVELDPSLRTPSQDSIPDFDTLSQDQLNQILKGNPTKPVPRVRSNTLTAPTYKLSGNNMNTFVEPHPGTLVEFDIPSHTGGTVTDANGRRISYIMDIDQESLGLPSEPDPQIPPGLDLDPFQIDTGSSSKPIGIHYPHSFDTSSMFEGSPHQRRSSRGHIIPKSIRHFTSRLSPKQ</sequence>
<evidence type="ECO:0000313" key="4">
    <source>
        <dbReference type="EMBL" id="KAF2189357.1"/>
    </source>
</evidence>
<dbReference type="OrthoDB" id="3779526at2759"/>
<dbReference type="GO" id="GO:0008270">
    <property type="term" value="F:zinc ion binding"/>
    <property type="evidence" value="ECO:0007669"/>
    <property type="project" value="UniProtKB-KW"/>
</dbReference>
<dbReference type="PROSITE" id="PS00028">
    <property type="entry name" value="ZINC_FINGER_C2H2_1"/>
    <property type="match status" value="1"/>
</dbReference>
<dbReference type="AlphaFoldDB" id="A0A6A6EBI4"/>
<evidence type="ECO:0000256" key="1">
    <source>
        <dbReference type="PROSITE-ProRule" id="PRU00042"/>
    </source>
</evidence>
<reference evidence="4" key="1">
    <citation type="journal article" date="2020" name="Stud. Mycol.">
        <title>101 Dothideomycetes genomes: a test case for predicting lifestyles and emergence of pathogens.</title>
        <authorList>
            <person name="Haridas S."/>
            <person name="Albert R."/>
            <person name="Binder M."/>
            <person name="Bloem J."/>
            <person name="Labutti K."/>
            <person name="Salamov A."/>
            <person name="Andreopoulos B."/>
            <person name="Baker S."/>
            <person name="Barry K."/>
            <person name="Bills G."/>
            <person name="Bluhm B."/>
            <person name="Cannon C."/>
            <person name="Castanera R."/>
            <person name="Culley D."/>
            <person name="Daum C."/>
            <person name="Ezra D."/>
            <person name="Gonzalez J."/>
            <person name="Henrissat B."/>
            <person name="Kuo A."/>
            <person name="Liang C."/>
            <person name="Lipzen A."/>
            <person name="Lutzoni F."/>
            <person name="Magnuson J."/>
            <person name="Mondo S."/>
            <person name="Nolan M."/>
            <person name="Ohm R."/>
            <person name="Pangilinan J."/>
            <person name="Park H.-J."/>
            <person name="Ramirez L."/>
            <person name="Alfaro M."/>
            <person name="Sun H."/>
            <person name="Tritt A."/>
            <person name="Yoshinaga Y."/>
            <person name="Zwiers L.-H."/>
            <person name="Turgeon B."/>
            <person name="Goodwin S."/>
            <person name="Spatafora J."/>
            <person name="Crous P."/>
            <person name="Grigoriev I."/>
        </authorList>
    </citation>
    <scope>NUCLEOTIDE SEQUENCE</scope>
    <source>
        <strain evidence="4">CBS 207.26</strain>
    </source>
</reference>
<dbReference type="EMBL" id="ML994621">
    <property type="protein sequence ID" value="KAF2189357.1"/>
    <property type="molecule type" value="Genomic_DNA"/>
</dbReference>
<dbReference type="SMART" id="SM00355">
    <property type="entry name" value="ZnF_C2H2"/>
    <property type="match status" value="3"/>
</dbReference>
<keyword evidence="1" id="KW-0862">Zinc</keyword>
<evidence type="ECO:0000259" key="3">
    <source>
        <dbReference type="PROSITE" id="PS50157"/>
    </source>
</evidence>
<gene>
    <name evidence="4" type="ORF">K469DRAFT_63884</name>
</gene>
<accession>A0A6A6EBI4</accession>
<dbReference type="InterPro" id="IPR013087">
    <property type="entry name" value="Znf_C2H2_type"/>
</dbReference>
<evidence type="ECO:0000256" key="2">
    <source>
        <dbReference type="SAM" id="MobiDB-lite"/>
    </source>
</evidence>
<feature type="domain" description="C2H2-type" evidence="3">
    <location>
        <begin position="67"/>
        <end position="96"/>
    </location>
</feature>
<keyword evidence="1" id="KW-0863">Zinc-finger</keyword>
<proteinExistence type="predicted"/>
<evidence type="ECO:0000313" key="5">
    <source>
        <dbReference type="Proteomes" id="UP000800200"/>
    </source>
</evidence>
<name>A0A6A6EBI4_9PEZI</name>
<protein>
    <recommendedName>
        <fullName evidence="3">C2H2-type domain-containing protein</fullName>
    </recommendedName>
</protein>